<dbReference type="GO" id="GO:0005886">
    <property type="term" value="C:plasma membrane"/>
    <property type="evidence" value="ECO:0007669"/>
    <property type="project" value="TreeGrafter"/>
</dbReference>
<proteinExistence type="inferred from homology"/>
<evidence type="ECO:0000256" key="3">
    <source>
        <dbReference type="SAM" id="MobiDB-lite"/>
    </source>
</evidence>
<dbReference type="GO" id="GO:0005737">
    <property type="term" value="C:cytoplasm"/>
    <property type="evidence" value="ECO:0007669"/>
    <property type="project" value="TreeGrafter"/>
</dbReference>
<sequence>MFAKLFNKSSPQAASHPRARVRQADLDRASRFTMGYHPLHHSHLIAHKACWQLEHCFLACVSSENEIQVWDLEQRRIASSLQWECNITAFSVIYGTNYMYIGSEYAIVSVLKLLIAYENGLIVLWDASEDRVVLVRGSKDLKVKEKNELSDATEESKQVEKEISSLCWVSDNGSILAVGYVDGDIMFWDLSTAASTKDQKSEESDNNVAKLQLSSGDRRLPVIVLHWSANRLHKHHRGQLFVYGGDEIGSQEVLTVLSLDWSSGIESLTCISRTDLTLNGSFADMALLPTDAAMESSDTLLFILTNQGQLQVNDKACLSALMSQQQEKTAVPAVQYPMFIPTIEPYMTVAKLALVNTDKECSSALSKWPLTGGVPSQLNDADNYHVERVYLAGYQDGSVRIWDATYPALSLICVLGSEVKAIRSTVASATVSALDFCSVSLHLAVGDECDNRGSDETRLHFVTTTETEVHDLQQGKGPQCVAVFSILDSPICVLQFANFGGRLAVGFECGRVAMLDISTLSVLFLTDSVSNSSSPVICLAMKSFSDTGSSLQSPENSESKNLGDPGNGLTFIMTRNGHIVVIDSSSGNMISSWPMHSQKESTAVSMHLIEDGDVLCHVLSEKHSLEVSPRNEAKSDHAQTSADSASTQLDVEPDTSRETAYFAQRLLNVCFTLL</sequence>
<dbReference type="SUPFAM" id="SSF50978">
    <property type="entry name" value="WD40 repeat-like"/>
    <property type="match status" value="1"/>
</dbReference>
<accession>A0A314Z7G7</accession>
<dbReference type="GO" id="GO:0005096">
    <property type="term" value="F:GTPase activator activity"/>
    <property type="evidence" value="ECO:0007669"/>
    <property type="project" value="TreeGrafter"/>
</dbReference>
<dbReference type="AlphaFoldDB" id="A0A314Z7G7"/>
<dbReference type="GO" id="GO:0019905">
    <property type="term" value="F:syntaxin binding"/>
    <property type="evidence" value="ECO:0007669"/>
    <property type="project" value="TreeGrafter"/>
</dbReference>
<evidence type="ECO:0000256" key="1">
    <source>
        <dbReference type="ARBA" id="ARBA00008070"/>
    </source>
</evidence>
<reference evidence="4 5" key="1">
    <citation type="submission" date="2018-02" db="EMBL/GenBank/DDBJ databases">
        <title>Draft genome of wild Prunus yedoensis var. nudiflora.</title>
        <authorList>
            <person name="Baek S."/>
            <person name="Kim J.-H."/>
            <person name="Choi K."/>
            <person name="Kim G.-B."/>
            <person name="Cho A."/>
            <person name="Jang H."/>
            <person name="Shin C.-H."/>
            <person name="Yu H.-J."/>
            <person name="Mun J.-H."/>
        </authorList>
    </citation>
    <scope>NUCLEOTIDE SEQUENCE [LARGE SCALE GENOMIC DNA]</scope>
    <source>
        <strain evidence="5">cv. Jeju island</strain>
        <tissue evidence="4">Leaf</tissue>
    </source>
</reference>
<comment type="caution">
    <text evidence="4">The sequence shown here is derived from an EMBL/GenBank/DDBJ whole genome shotgun (WGS) entry which is preliminary data.</text>
</comment>
<dbReference type="SUPFAM" id="SSF69304">
    <property type="entry name" value="Tricorn protease N-terminal domain"/>
    <property type="match status" value="1"/>
</dbReference>
<dbReference type="STRING" id="2094558.A0A314Z7G7"/>
<dbReference type="Gene3D" id="2.130.10.10">
    <property type="entry name" value="YVTN repeat-like/Quinoprotein amine dehydrogenase"/>
    <property type="match status" value="2"/>
</dbReference>
<evidence type="ECO:0000313" key="4">
    <source>
        <dbReference type="EMBL" id="PQQ14007.1"/>
    </source>
</evidence>
<dbReference type="GO" id="GO:0006887">
    <property type="term" value="P:exocytosis"/>
    <property type="evidence" value="ECO:0007669"/>
    <property type="project" value="UniProtKB-KW"/>
</dbReference>
<protein>
    <submittedName>
        <fullName evidence="4">Lethal(2) giant larvae protein homolog SRO77-like isoform X1</fullName>
    </submittedName>
</protein>
<comment type="similarity">
    <text evidence="1">Belongs to the WD repeat L(2)GL family.</text>
</comment>
<dbReference type="EMBL" id="PJQY01000277">
    <property type="protein sequence ID" value="PQQ14007.1"/>
    <property type="molecule type" value="Genomic_DNA"/>
</dbReference>
<dbReference type="GO" id="GO:0045159">
    <property type="term" value="F:myosin II binding"/>
    <property type="evidence" value="ECO:0007669"/>
    <property type="project" value="TreeGrafter"/>
</dbReference>
<dbReference type="OrthoDB" id="19944at2759"/>
<evidence type="ECO:0000313" key="5">
    <source>
        <dbReference type="Proteomes" id="UP000250321"/>
    </source>
</evidence>
<dbReference type="InterPro" id="IPR001680">
    <property type="entry name" value="WD40_rpt"/>
</dbReference>
<keyword evidence="2" id="KW-0268">Exocytosis</keyword>
<dbReference type="GO" id="GO:0006893">
    <property type="term" value="P:Golgi to plasma membrane transport"/>
    <property type="evidence" value="ECO:0007669"/>
    <property type="project" value="TreeGrafter"/>
</dbReference>
<feature type="compositionally biased region" description="Basic and acidic residues" evidence="3">
    <location>
        <begin position="626"/>
        <end position="637"/>
    </location>
</feature>
<dbReference type="Proteomes" id="UP000250321">
    <property type="component" value="Unassembled WGS sequence"/>
</dbReference>
<feature type="compositionally biased region" description="Polar residues" evidence="3">
    <location>
        <begin position="638"/>
        <end position="649"/>
    </location>
</feature>
<keyword evidence="5" id="KW-1185">Reference proteome</keyword>
<organism evidence="4 5">
    <name type="scientific">Prunus yedoensis var. nudiflora</name>
    <dbReference type="NCBI Taxonomy" id="2094558"/>
    <lineage>
        <taxon>Eukaryota</taxon>
        <taxon>Viridiplantae</taxon>
        <taxon>Streptophyta</taxon>
        <taxon>Embryophyta</taxon>
        <taxon>Tracheophyta</taxon>
        <taxon>Spermatophyta</taxon>
        <taxon>Magnoliopsida</taxon>
        <taxon>eudicotyledons</taxon>
        <taxon>Gunneridae</taxon>
        <taxon>Pentapetalae</taxon>
        <taxon>rosids</taxon>
        <taxon>fabids</taxon>
        <taxon>Rosales</taxon>
        <taxon>Rosaceae</taxon>
        <taxon>Amygdaloideae</taxon>
        <taxon>Amygdaleae</taxon>
        <taxon>Prunus</taxon>
    </lineage>
</organism>
<feature type="region of interest" description="Disordered" evidence="3">
    <location>
        <begin position="626"/>
        <end position="654"/>
    </location>
</feature>
<gene>
    <name evidence="4" type="ORF">Pyn_39445</name>
</gene>
<feature type="region of interest" description="Disordered" evidence="3">
    <location>
        <begin position="1"/>
        <end position="21"/>
    </location>
</feature>
<dbReference type="InterPro" id="IPR036322">
    <property type="entry name" value="WD40_repeat_dom_sf"/>
</dbReference>
<dbReference type="PANTHER" id="PTHR10241:SF38">
    <property type="entry name" value="TRANSDUCIN FAMILY PROTEIN _ WD-40 REPEAT FAMILY PROTEIN"/>
    <property type="match status" value="1"/>
</dbReference>
<dbReference type="PANTHER" id="PTHR10241">
    <property type="entry name" value="LETHAL 2 GIANT LARVAE PROTEIN"/>
    <property type="match status" value="1"/>
</dbReference>
<dbReference type="InterPro" id="IPR015943">
    <property type="entry name" value="WD40/YVTN_repeat-like_dom_sf"/>
</dbReference>
<evidence type="ECO:0000256" key="2">
    <source>
        <dbReference type="ARBA" id="ARBA00022483"/>
    </source>
</evidence>
<dbReference type="SMART" id="SM00320">
    <property type="entry name" value="WD40"/>
    <property type="match status" value="4"/>
</dbReference>
<name>A0A314Z7G7_PRUYE</name>